<dbReference type="EMBL" id="UOYO01000026">
    <property type="protein sequence ID" value="VAY87458.1"/>
    <property type="molecule type" value="Genomic_DNA"/>
</dbReference>
<evidence type="ECO:0000313" key="1">
    <source>
        <dbReference type="EMBL" id="VAY87458.1"/>
    </source>
</evidence>
<gene>
    <name evidence="1" type="ORF">MNB_ARC-1_389</name>
</gene>
<protein>
    <submittedName>
        <fullName evidence="1">Periplasmic protein</fullName>
    </submittedName>
</protein>
<reference evidence="1" key="1">
    <citation type="submission" date="2018-10" db="EMBL/GenBank/DDBJ databases">
        <authorList>
            <person name="Aoki K."/>
        </authorList>
    </citation>
    <scope>NUCLEOTIDE SEQUENCE</scope>
</reference>
<name>A0A3B1E7A2_9ZZZZ</name>
<dbReference type="AlphaFoldDB" id="A0A3B1E7A2"/>
<sequence>MKKIFIFLFFFISISSADILFQKIENFMEKKQFQTHNKLIHSLFRNKNEFYKSSGQIDYILLLETLKKKGFLNLKLHKPNDLNVEFNTNADTIKSFKILNKILKEMGYSYYFTKSINFDKTLGILSWKIAFKGEYMIDPFFLAKELEKQYCYIVDIEKVNNKYWKYTIDVNNSKIIEAIKIANNERVVLRKPLRPYFLEVGKSTKLNVSGRILNHWFPYIAFYDNHLNLLKSIKEKRIHRVYHTNIPLGTKYIKISDLYTLINIKRGLSVVVK</sequence>
<organism evidence="1">
    <name type="scientific">hydrothermal vent metagenome</name>
    <dbReference type="NCBI Taxonomy" id="652676"/>
    <lineage>
        <taxon>unclassified sequences</taxon>
        <taxon>metagenomes</taxon>
        <taxon>ecological metagenomes</taxon>
    </lineage>
</organism>
<accession>A0A3B1E7A2</accession>
<proteinExistence type="predicted"/>